<feature type="transmembrane region" description="Helical" evidence="1">
    <location>
        <begin position="142"/>
        <end position="162"/>
    </location>
</feature>
<evidence type="ECO:0000313" key="4">
    <source>
        <dbReference type="Proteomes" id="UP000050863"/>
    </source>
</evidence>
<gene>
    <name evidence="3" type="ORF">CQ12_33530</name>
</gene>
<evidence type="ECO:0000256" key="1">
    <source>
        <dbReference type="SAM" id="Phobius"/>
    </source>
</evidence>
<keyword evidence="1" id="KW-0812">Transmembrane</keyword>
<comment type="caution">
    <text evidence="3">The sequence shown here is derived from an EMBL/GenBank/DDBJ whole genome shotgun (WGS) entry which is preliminary data.</text>
</comment>
<keyword evidence="4" id="KW-1185">Reference proteome</keyword>
<accession>A0A0R3LH58</accession>
<feature type="transmembrane region" description="Helical" evidence="1">
    <location>
        <begin position="27"/>
        <end position="50"/>
    </location>
</feature>
<evidence type="ECO:0000259" key="2">
    <source>
        <dbReference type="Pfam" id="PF02517"/>
    </source>
</evidence>
<dbReference type="InterPro" id="IPR003675">
    <property type="entry name" value="Rce1/LyrA-like_dom"/>
</dbReference>
<reference evidence="3 4" key="1">
    <citation type="submission" date="2014-03" db="EMBL/GenBank/DDBJ databases">
        <title>Bradyrhizobium valentinum sp. nov., isolated from effective nodules of Lupinus mariae-josephae, a lupine endemic of basic-lime soils in Eastern Spain.</title>
        <authorList>
            <person name="Duran D."/>
            <person name="Rey L."/>
            <person name="Navarro A."/>
            <person name="Busquets A."/>
            <person name="Imperial J."/>
            <person name="Ruiz-Argueso T."/>
        </authorList>
    </citation>
    <scope>NUCLEOTIDE SEQUENCE [LARGE SCALE GENOMIC DNA]</scope>
    <source>
        <strain evidence="3 4">PAC68</strain>
    </source>
</reference>
<sequence>MLDSHDRNRRPVAAQVPKTWDFMETTFVALVAYGALGLTSWLALVVLVVTQGRAAFSPAQLQAVPTGWDSAAAIFGCASAIAVLWIAVGMARREFSEYLALRWPTRDEVMSALMITTLLCLGEIVFGTLIAPTGPSSSHLSFSGIGELLIWLVALCIAAPIMEEFTFRGFMFRGWSESFLGPAATIVLTAAIWGAIHSQYDWWVRCWIIVSGLVLGHFRHRTNSTWLTVIVHAGMNFFVFLTMRQA</sequence>
<proteinExistence type="predicted"/>
<name>A0A0R3LH58_9BRAD</name>
<dbReference type="EMBL" id="LLXZ01000112">
    <property type="protein sequence ID" value="KRR06526.1"/>
    <property type="molecule type" value="Genomic_DNA"/>
</dbReference>
<feature type="transmembrane region" description="Helical" evidence="1">
    <location>
        <begin position="225"/>
        <end position="243"/>
    </location>
</feature>
<dbReference type="Pfam" id="PF02517">
    <property type="entry name" value="Rce1-like"/>
    <property type="match status" value="1"/>
</dbReference>
<protein>
    <recommendedName>
        <fullName evidence="2">CAAX prenyl protease 2/Lysostaphin resistance protein A-like domain-containing protein</fullName>
    </recommendedName>
</protein>
<evidence type="ECO:0000313" key="3">
    <source>
        <dbReference type="EMBL" id="KRR06526.1"/>
    </source>
</evidence>
<dbReference type="STRING" id="280332.CQ12_33530"/>
<dbReference type="GO" id="GO:0080120">
    <property type="term" value="P:CAAX-box protein maturation"/>
    <property type="evidence" value="ECO:0007669"/>
    <property type="project" value="UniProtKB-ARBA"/>
</dbReference>
<feature type="domain" description="CAAX prenyl protease 2/Lysostaphin resistance protein A-like" evidence="2">
    <location>
        <begin position="148"/>
        <end position="238"/>
    </location>
</feature>
<organism evidence="3 4">
    <name type="scientific">Bradyrhizobium jicamae</name>
    <dbReference type="NCBI Taxonomy" id="280332"/>
    <lineage>
        <taxon>Bacteria</taxon>
        <taxon>Pseudomonadati</taxon>
        <taxon>Pseudomonadota</taxon>
        <taxon>Alphaproteobacteria</taxon>
        <taxon>Hyphomicrobiales</taxon>
        <taxon>Nitrobacteraceae</taxon>
        <taxon>Bradyrhizobium</taxon>
    </lineage>
</organism>
<dbReference type="AlphaFoldDB" id="A0A0R3LH58"/>
<feature type="transmembrane region" description="Helical" evidence="1">
    <location>
        <begin position="174"/>
        <end position="196"/>
    </location>
</feature>
<feature type="transmembrane region" description="Helical" evidence="1">
    <location>
        <begin position="70"/>
        <end position="88"/>
    </location>
</feature>
<dbReference type="Proteomes" id="UP000050863">
    <property type="component" value="Unassembled WGS sequence"/>
</dbReference>
<feature type="transmembrane region" description="Helical" evidence="1">
    <location>
        <begin position="109"/>
        <end position="130"/>
    </location>
</feature>
<dbReference type="GO" id="GO:0004175">
    <property type="term" value="F:endopeptidase activity"/>
    <property type="evidence" value="ECO:0007669"/>
    <property type="project" value="UniProtKB-ARBA"/>
</dbReference>
<keyword evidence="1" id="KW-0472">Membrane</keyword>
<keyword evidence="1" id="KW-1133">Transmembrane helix</keyword>